<dbReference type="AlphaFoldDB" id="A0A974DNP9"/>
<name>A0A974DNP9_XENLA</name>
<dbReference type="EMBL" id="CM004468">
    <property type="protein sequence ID" value="OCT95384.1"/>
    <property type="molecule type" value="Genomic_DNA"/>
</dbReference>
<keyword evidence="1" id="KW-1133">Transmembrane helix</keyword>
<evidence type="ECO:0000256" key="1">
    <source>
        <dbReference type="SAM" id="Phobius"/>
    </source>
</evidence>
<accession>A0A974DNP9</accession>
<reference evidence="3" key="1">
    <citation type="journal article" date="2016" name="Nature">
        <title>Genome evolution in the allotetraploid frog Xenopus laevis.</title>
        <authorList>
            <person name="Session A.M."/>
            <person name="Uno Y."/>
            <person name="Kwon T."/>
            <person name="Chapman J.A."/>
            <person name="Toyoda A."/>
            <person name="Takahashi S."/>
            <person name="Fukui A."/>
            <person name="Hikosaka A."/>
            <person name="Suzuki A."/>
            <person name="Kondo M."/>
            <person name="van Heeringen S.J."/>
            <person name="Quigley I."/>
            <person name="Heinz S."/>
            <person name="Ogino H."/>
            <person name="Ochi H."/>
            <person name="Hellsten U."/>
            <person name="Lyons J.B."/>
            <person name="Simakov O."/>
            <person name="Putnam N."/>
            <person name="Stites J."/>
            <person name="Kuroki Y."/>
            <person name="Tanaka T."/>
            <person name="Michiue T."/>
            <person name="Watanabe M."/>
            <person name="Bogdanovic O."/>
            <person name="Lister R."/>
            <person name="Georgiou G."/>
            <person name="Paranjpe S.S."/>
            <person name="van Kruijsbergen I."/>
            <person name="Shu S."/>
            <person name="Carlson J."/>
            <person name="Kinoshita T."/>
            <person name="Ohta Y."/>
            <person name="Mawaribuchi S."/>
            <person name="Jenkins J."/>
            <person name="Grimwood J."/>
            <person name="Schmutz J."/>
            <person name="Mitros T."/>
            <person name="Mozaffari S.V."/>
            <person name="Suzuki Y."/>
            <person name="Haramoto Y."/>
            <person name="Yamamoto T.S."/>
            <person name="Takagi C."/>
            <person name="Heald R."/>
            <person name="Miller K."/>
            <person name="Haudenschild C."/>
            <person name="Kitzman J."/>
            <person name="Nakayama T."/>
            <person name="Izutsu Y."/>
            <person name="Robert J."/>
            <person name="Fortriede J."/>
            <person name="Burns K."/>
            <person name="Lotay V."/>
            <person name="Karimi K."/>
            <person name="Yasuoka Y."/>
            <person name="Dichmann D.S."/>
            <person name="Flajnik M.F."/>
            <person name="Houston D.W."/>
            <person name="Shendure J."/>
            <person name="DuPasquier L."/>
            <person name="Vize P.D."/>
            <person name="Zorn A.M."/>
            <person name="Ito M."/>
            <person name="Marcotte E.M."/>
            <person name="Wallingford J.B."/>
            <person name="Ito Y."/>
            <person name="Asashima M."/>
            <person name="Ueno N."/>
            <person name="Matsuda Y."/>
            <person name="Veenstra G.J."/>
            <person name="Fujiyama A."/>
            <person name="Harland R.M."/>
            <person name="Taira M."/>
            <person name="Rokhsar D.S."/>
        </authorList>
    </citation>
    <scope>NUCLEOTIDE SEQUENCE [LARGE SCALE GENOMIC DNA]</scope>
    <source>
        <strain evidence="3">J</strain>
    </source>
</reference>
<evidence type="ECO:0000313" key="2">
    <source>
        <dbReference type="EMBL" id="OCT95384.1"/>
    </source>
</evidence>
<keyword evidence="1" id="KW-0472">Membrane</keyword>
<feature type="transmembrane region" description="Helical" evidence="1">
    <location>
        <begin position="24"/>
        <end position="45"/>
    </location>
</feature>
<organism evidence="2 3">
    <name type="scientific">Xenopus laevis</name>
    <name type="common">African clawed frog</name>
    <dbReference type="NCBI Taxonomy" id="8355"/>
    <lineage>
        <taxon>Eukaryota</taxon>
        <taxon>Metazoa</taxon>
        <taxon>Chordata</taxon>
        <taxon>Craniata</taxon>
        <taxon>Vertebrata</taxon>
        <taxon>Euteleostomi</taxon>
        <taxon>Amphibia</taxon>
        <taxon>Batrachia</taxon>
        <taxon>Anura</taxon>
        <taxon>Pipoidea</taxon>
        <taxon>Pipidae</taxon>
        <taxon>Xenopodinae</taxon>
        <taxon>Xenopus</taxon>
        <taxon>Xenopus</taxon>
    </lineage>
</organism>
<gene>
    <name evidence="2" type="ORF">XELAEV_18013072mg</name>
</gene>
<sequence>MCLSLFLKLQCGWLWLKKKSFHDIWAGIVNLIFLGVCWIISSLAAKMTLGYNNNYLKLILPQTRISSIYYCFSYISYSEYI</sequence>
<protein>
    <submittedName>
        <fullName evidence="2">Uncharacterized protein</fullName>
    </submittedName>
</protein>
<dbReference type="Proteomes" id="UP000694892">
    <property type="component" value="Chromosome 2L"/>
</dbReference>
<proteinExistence type="predicted"/>
<keyword evidence="1" id="KW-0812">Transmembrane</keyword>
<evidence type="ECO:0000313" key="3">
    <source>
        <dbReference type="Proteomes" id="UP000694892"/>
    </source>
</evidence>